<feature type="domain" description="YrdC-like" evidence="11">
    <location>
        <begin position="202"/>
        <end position="389"/>
    </location>
</feature>
<evidence type="ECO:0000256" key="7">
    <source>
        <dbReference type="ARBA" id="ARBA00048220"/>
    </source>
</evidence>
<evidence type="ECO:0000256" key="9">
    <source>
        <dbReference type="PROSITE-ProRule" id="PRU00520"/>
    </source>
</evidence>
<evidence type="ECO:0000256" key="6">
    <source>
        <dbReference type="ARBA" id="ARBA00022833"/>
    </source>
</evidence>
<dbReference type="GO" id="GO:0003725">
    <property type="term" value="F:double-stranded RNA binding"/>
    <property type="evidence" value="ECO:0007669"/>
    <property type="project" value="InterPro"/>
</dbReference>
<dbReference type="AlphaFoldDB" id="A0A9X2J900"/>
<dbReference type="InterPro" id="IPR017945">
    <property type="entry name" value="DHBP_synth_RibB-like_a/b_dom"/>
</dbReference>
<evidence type="ECO:0000313" key="13">
    <source>
        <dbReference type="Proteomes" id="UP001139028"/>
    </source>
</evidence>
<dbReference type="GO" id="GO:0051604">
    <property type="term" value="P:protein maturation"/>
    <property type="evidence" value="ECO:0007669"/>
    <property type="project" value="TreeGrafter"/>
</dbReference>
<feature type="domain" description="Acylphosphatase-like" evidence="10">
    <location>
        <begin position="5"/>
        <end position="91"/>
    </location>
</feature>
<comment type="catalytic activity">
    <reaction evidence="9">
        <text>an acyl phosphate + H2O = a carboxylate + phosphate + H(+)</text>
        <dbReference type="Rhea" id="RHEA:14965"/>
        <dbReference type="ChEBI" id="CHEBI:15377"/>
        <dbReference type="ChEBI" id="CHEBI:15378"/>
        <dbReference type="ChEBI" id="CHEBI:29067"/>
        <dbReference type="ChEBI" id="CHEBI:43474"/>
        <dbReference type="ChEBI" id="CHEBI:59918"/>
        <dbReference type="EC" id="3.6.1.7"/>
    </reaction>
</comment>
<dbReference type="InterPro" id="IPR004421">
    <property type="entry name" value="Carbamoyltransferase_HypF"/>
</dbReference>
<dbReference type="EC" id="6.2.-.-" evidence="8"/>
<dbReference type="SUPFAM" id="SSF54975">
    <property type="entry name" value="Acylphosphatase/BLUF domain-like"/>
    <property type="match status" value="1"/>
</dbReference>
<comment type="function">
    <text evidence="8">Involved in the maturation of [NiFe] hydrogenases. Along with HypE, it catalyzes the synthesis of the CN ligands of the active site iron of [NiFe]-hydrogenases. HypF functions as a carbamoyl transferase using carbamoylphosphate as a substrate and transferring the carboxamido moiety in an ATP-dependent reaction to the thiolate of the C-terminal cysteine of HypE yielding a protein-S-carboxamide.</text>
</comment>
<dbReference type="SUPFAM" id="SSF53067">
    <property type="entry name" value="Actin-like ATPase domain"/>
    <property type="match status" value="1"/>
</dbReference>
<keyword evidence="13" id="KW-1185">Reference proteome</keyword>
<dbReference type="InterPro" id="IPR041440">
    <property type="entry name" value="HypF_C"/>
</dbReference>
<protein>
    <recommendedName>
        <fullName evidence="8">Carbamoyltransferase HypF</fullName>
        <ecNumber evidence="8">6.2.-.-</ecNumber>
    </recommendedName>
</protein>
<dbReference type="Gene3D" id="3.90.870.50">
    <property type="match status" value="1"/>
</dbReference>
<evidence type="ECO:0000313" key="12">
    <source>
        <dbReference type="EMBL" id="MCO1336106.1"/>
    </source>
</evidence>
<proteinExistence type="inferred from homology"/>
<dbReference type="Pfam" id="PF22521">
    <property type="entry name" value="HypF_C_2"/>
    <property type="match status" value="1"/>
</dbReference>
<accession>A0A9X2J900</accession>
<dbReference type="GO" id="GO:0003998">
    <property type="term" value="F:acylphosphatase activity"/>
    <property type="evidence" value="ECO:0007669"/>
    <property type="project" value="UniProtKB-EC"/>
</dbReference>
<feature type="active site" evidence="9">
    <location>
        <position position="20"/>
    </location>
</feature>
<dbReference type="PANTHER" id="PTHR42959:SF1">
    <property type="entry name" value="CARBAMOYLTRANSFERASE HYPF"/>
    <property type="match status" value="1"/>
</dbReference>
<dbReference type="GO" id="GO:0016874">
    <property type="term" value="F:ligase activity"/>
    <property type="evidence" value="ECO:0007669"/>
    <property type="project" value="UniProtKB-UniRule"/>
</dbReference>
<dbReference type="Pfam" id="PF07503">
    <property type="entry name" value="zf-HYPF"/>
    <property type="match status" value="2"/>
</dbReference>
<evidence type="ECO:0000256" key="5">
    <source>
        <dbReference type="ARBA" id="ARBA00022771"/>
    </source>
</evidence>
<dbReference type="Pfam" id="PF17788">
    <property type="entry name" value="HypF_C"/>
    <property type="match status" value="1"/>
</dbReference>
<dbReference type="RefSeq" id="WP_252471500.1">
    <property type="nucleotide sequence ID" value="NZ_JALBWM010000105.1"/>
</dbReference>
<comment type="pathway">
    <text evidence="1 8">Protein modification; [NiFe] hydrogenase maturation.</text>
</comment>
<dbReference type="GO" id="GO:0008270">
    <property type="term" value="F:zinc ion binding"/>
    <property type="evidence" value="ECO:0007669"/>
    <property type="project" value="UniProtKB-KW"/>
</dbReference>
<dbReference type="EMBL" id="JALBWM010000105">
    <property type="protein sequence ID" value="MCO1336106.1"/>
    <property type="molecule type" value="Genomic_DNA"/>
</dbReference>
<dbReference type="GO" id="GO:0016743">
    <property type="term" value="F:carboxyl- or carbamoyltransferase activity"/>
    <property type="evidence" value="ECO:0007669"/>
    <property type="project" value="UniProtKB-UniRule"/>
</dbReference>
<dbReference type="PROSITE" id="PS51160">
    <property type="entry name" value="ACYLPHOSPHATASE_3"/>
    <property type="match status" value="1"/>
</dbReference>
<evidence type="ECO:0000256" key="3">
    <source>
        <dbReference type="ARBA" id="ARBA00022598"/>
    </source>
</evidence>
<comment type="similarity">
    <text evidence="2 8">Belongs to the carbamoyltransferase HypF family.</text>
</comment>
<dbReference type="Pfam" id="PF01300">
    <property type="entry name" value="Sua5_yciO_yrdC"/>
    <property type="match status" value="1"/>
</dbReference>
<dbReference type="InterPro" id="IPR006070">
    <property type="entry name" value="Sua5-like_dom"/>
</dbReference>
<dbReference type="SUPFAM" id="SSF55821">
    <property type="entry name" value="YrdC/RibB"/>
    <property type="match status" value="1"/>
</dbReference>
<dbReference type="Pfam" id="PF00708">
    <property type="entry name" value="Acylphosphatase"/>
    <property type="match status" value="1"/>
</dbReference>
<evidence type="ECO:0000256" key="1">
    <source>
        <dbReference type="ARBA" id="ARBA00004711"/>
    </source>
</evidence>
<dbReference type="PIRSF" id="PIRSF006256">
    <property type="entry name" value="CMPcnvr_hdrg_mat"/>
    <property type="match status" value="1"/>
</dbReference>
<dbReference type="Gene3D" id="3.30.110.120">
    <property type="match status" value="1"/>
</dbReference>
<sequence length="771" mass="85247">MATERRHIEIAGLVQGVGFRPFVYRQAEHFQLKGWVANHSGGLHIEVQGNSREIETFIDKLSSDKPPYSRIIRIESHPVPLQAEYGFRILPSVWDSSCSTLVLPDLAPCDDCLKELSDPKNRRYGYPFISCTLCGPRYSIIDKLPYDRANTSMQPFPLCGKCLGEYRDPLNRRFHSEPNACLECGPQLRLCSSSGDTVADSEQALYRALDAIAKGKIVALKGVGGFQLLADAVNGNALAELRRRKRRPHKPFALLYDELKNVCRDCCVSDLEARLLSARERPIVLLEAKDESCTSIHHLVAPNLTNLGVMLPASPLHYLLARHYGTPLVATSGNLAEEPICTDNDEAFERLGKIADCFLVHSRRILRPLDDSVLRVVNNRPLMLRRARGYAPLPITLPQHAEDRKLGRDTLLALGADLKNTVALSHSGWAYPSQHIGDLGSANSLSHFNRTIGDLTNLQRCQPDKLIHDLHPGYTSYRWALKQKTARIGVQHHVAHLFSCMAEHAHSGPALGICWDGTGYDCSGVVRGGEFLHWDGRSPVTHLASFRTFPLPGGEKAVREPRRSAAGLLYEISGFVALQHQDLKRCFTRRERQNLVTMLKGEINSPQCSSVGRLFDAVSALLGLTTRMSFEGQAAMALEQCARGVSSKDSYPFNLAKKDGRWELDWAPCISALIYDENKSLPQRAAAFHNTLAQMALAVALKHGEKNVFLSGGVFQNKRLTETITALLQAQGFSVHCHSEVPPNDGGIALGQIHYAHCMQAAGQPLGEVPP</sequence>
<dbReference type="Gene3D" id="3.30.420.360">
    <property type="match status" value="1"/>
</dbReference>
<dbReference type="NCBIfam" id="TIGR00143">
    <property type="entry name" value="hypF"/>
    <property type="match status" value="1"/>
</dbReference>
<evidence type="ECO:0000256" key="2">
    <source>
        <dbReference type="ARBA" id="ARBA00008097"/>
    </source>
</evidence>
<keyword evidence="6" id="KW-0862">Zinc</keyword>
<gene>
    <name evidence="12" type="primary">hypF</name>
    <name evidence="12" type="ORF">MO867_17380</name>
</gene>
<dbReference type="InterPro" id="IPR011125">
    <property type="entry name" value="Znf_HypF"/>
</dbReference>
<dbReference type="PROSITE" id="PS51163">
    <property type="entry name" value="YRDC"/>
    <property type="match status" value="1"/>
</dbReference>
<dbReference type="InterPro" id="IPR055128">
    <property type="entry name" value="HypF_C_2"/>
</dbReference>
<keyword evidence="4" id="KW-0479">Metal-binding</keyword>
<name>A0A9X2J900_9GAMM</name>
<comment type="caution">
    <text evidence="12">The sequence shown here is derived from an EMBL/GenBank/DDBJ whole genome shotgun (WGS) entry which is preliminary data.</text>
</comment>
<dbReference type="Proteomes" id="UP001139028">
    <property type="component" value="Unassembled WGS sequence"/>
</dbReference>
<evidence type="ECO:0000259" key="10">
    <source>
        <dbReference type="PROSITE" id="PS51160"/>
    </source>
</evidence>
<dbReference type="Gene3D" id="3.30.420.40">
    <property type="match status" value="1"/>
</dbReference>
<organism evidence="12 13">
    <name type="scientific">Microbulbifer okhotskensis</name>
    <dbReference type="NCBI Taxonomy" id="2926617"/>
    <lineage>
        <taxon>Bacteria</taxon>
        <taxon>Pseudomonadati</taxon>
        <taxon>Pseudomonadota</taxon>
        <taxon>Gammaproteobacteria</taxon>
        <taxon>Cellvibrionales</taxon>
        <taxon>Microbulbiferaceae</taxon>
        <taxon>Microbulbifer</taxon>
    </lineage>
</organism>
<keyword evidence="3 12" id="KW-0436">Ligase</keyword>
<evidence type="ECO:0000256" key="4">
    <source>
        <dbReference type="ARBA" id="ARBA00022723"/>
    </source>
</evidence>
<dbReference type="InterPro" id="IPR017968">
    <property type="entry name" value="Acylphosphatase_CS"/>
</dbReference>
<keyword evidence="9" id="KW-0378">Hydrolase</keyword>
<comment type="catalytic activity">
    <reaction evidence="7 8">
        <text>C-terminal L-cysteinyl-[HypE protein] + carbamoyl phosphate + ATP + H2O = C-terminal S-carboxamide-L-cysteinyl-[HypE protein] + AMP + phosphate + diphosphate + H(+)</text>
        <dbReference type="Rhea" id="RHEA:55636"/>
        <dbReference type="Rhea" id="RHEA-COMP:14247"/>
        <dbReference type="Rhea" id="RHEA-COMP:14392"/>
        <dbReference type="ChEBI" id="CHEBI:15377"/>
        <dbReference type="ChEBI" id="CHEBI:15378"/>
        <dbReference type="ChEBI" id="CHEBI:30616"/>
        <dbReference type="ChEBI" id="CHEBI:33019"/>
        <dbReference type="ChEBI" id="CHEBI:43474"/>
        <dbReference type="ChEBI" id="CHEBI:58228"/>
        <dbReference type="ChEBI" id="CHEBI:76913"/>
        <dbReference type="ChEBI" id="CHEBI:139126"/>
        <dbReference type="ChEBI" id="CHEBI:456215"/>
    </reaction>
</comment>
<dbReference type="PANTHER" id="PTHR42959">
    <property type="entry name" value="CARBAMOYLTRANSFERASE"/>
    <property type="match status" value="1"/>
</dbReference>
<dbReference type="InterPro" id="IPR036046">
    <property type="entry name" value="Acylphosphatase-like_dom_sf"/>
</dbReference>
<reference evidence="12" key="1">
    <citation type="journal article" date="2022" name="Arch. Microbiol.">
        <title>Microbulbifer okhotskensis sp. nov., isolated from a deep bottom sediment of the Okhotsk Sea.</title>
        <authorList>
            <person name="Romanenko L."/>
            <person name="Kurilenko V."/>
            <person name="Otstavnykh N."/>
            <person name="Velansky P."/>
            <person name="Isaeva M."/>
            <person name="Mikhailov V."/>
        </authorList>
    </citation>
    <scope>NUCLEOTIDE SEQUENCE</scope>
    <source>
        <strain evidence="12">OS29</strain>
    </source>
</reference>
<dbReference type="InterPro" id="IPR051060">
    <property type="entry name" value="Carbamoyltrans_HypF-like"/>
</dbReference>
<dbReference type="InterPro" id="IPR001792">
    <property type="entry name" value="Acylphosphatase-like_dom"/>
</dbReference>
<keyword evidence="5" id="KW-0863">Zinc-finger</keyword>
<evidence type="ECO:0000259" key="11">
    <source>
        <dbReference type="PROSITE" id="PS51163"/>
    </source>
</evidence>
<feature type="active site" evidence="9">
    <location>
        <position position="38"/>
    </location>
</feature>
<dbReference type="InterPro" id="IPR043129">
    <property type="entry name" value="ATPase_NBD"/>
</dbReference>
<evidence type="ECO:0000256" key="8">
    <source>
        <dbReference type="PIRNR" id="PIRNR006256"/>
    </source>
</evidence>
<dbReference type="PROSITE" id="PS00150">
    <property type="entry name" value="ACYLPHOSPHATASE_1"/>
    <property type="match status" value="1"/>
</dbReference>